<dbReference type="SUPFAM" id="SSF55315">
    <property type="entry name" value="L30e-like"/>
    <property type="match status" value="1"/>
</dbReference>
<feature type="domain" description="Ribosomal protein eL8/eL30/eS12/Gadd45" evidence="2">
    <location>
        <begin position="219"/>
        <end position="307"/>
    </location>
</feature>
<protein>
    <recommendedName>
        <fullName evidence="2">Ribosomal protein eL8/eL30/eS12/Gadd45 domain-containing protein</fullName>
    </recommendedName>
</protein>
<evidence type="ECO:0000256" key="1">
    <source>
        <dbReference type="SAM" id="MobiDB-lite"/>
    </source>
</evidence>
<dbReference type="PANTHER" id="PTHR13284">
    <property type="entry name" value="GH01354P"/>
    <property type="match status" value="1"/>
</dbReference>
<accession>A0A1Y1MZC2</accession>
<proteinExistence type="predicted"/>
<dbReference type="Pfam" id="PF01248">
    <property type="entry name" value="Ribosomal_L7Ae"/>
    <property type="match status" value="1"/>
</dbReference>
<reference evidence="3" key="1">
    <citation type="journal article" date="2016" name="Sci. Rep.">
        <title>Molecular characterization of firefly nuptial gifts: a multi-omics approach sheds light on postcopulatory sexual selection.</title>
        <authorList>
            <person name="Al-Wathiqui N."/>
            <person name="Fallon T.R."/>
            <person name="South A."/>
            <person name="Weng J.K."/>
            <person name="Lewis S.M."/>
        </authorList>
    </citation>
    <scope>NUCLEOTIDE SEQUENCE</scope>
</reference>
<feature type="compositionally biased region" description="Basic and acidic residues" evidence="1">
    <location>
        <begin position="1"/>
        <end position="11"/>
    </location>
</feature>
<dbReference type="AlphaFoldDB" id="A0A1Y1MZC2"/>
<dbReference type="InterPro" id="IPR040051">
    <property type="entry name" value="SECISBP2"/>
</dbReference>
<dbReference type="InterPro" id="IPR004038">
    <property type="entry name" value="Ribosomal_eL8/eL30/eS12/Gad45"/>
</dbReference>
<name>A0A1Y1MZC2_PHOPY</name>
<organism evidence="3">
    <name type="scientific">Photinus pyralis</name>
    <name type="common">Common eastern firefly</name>
    <name type="synonym">Lampyris pyralis</name>
    <dbReference type="NCBI Taxonomy" id="7054"/>
    <lineage>
        <taxon>Eukaryota</taxon>
        <taxon>Metazoa</taxon>
        <taxon>Ecdysozoa</taxon>
        <taxon>Arthropoda</taxon>
        <taxon>Hexapoda</taxon>
        <taxon>Insecta</taxon>
        <taxon>Pterygota</taxon>
        <taxon>Neoptera</taxon>
        <taxon>Endopterygota</taxon>
        <taxon>Coleoptera</taxon>
        <taxon>Polyphaga</taxon>
        <taxon>Elateriformia</taxon>
        <taxon>Elateroidea</taxon>
        <taxon>Lampyridae</taxon>
        <taxon>Lampyrinae</taxon>
        <taxon>Photinus</taxon>
    </lineage>
</organism>
<dbReference type="GO" id="GO:0003730">
    <property type="term" value="F:mRNA 3'-UTR binding"/>
    <property type="evidence" value="ECO:0007669"/>
    <property type="project" value="TreeGrafter"/>
</dbReference>
<dbReference type="PANTHER" id="PTHR13284:SF4">
    <property type="entry name" value="C2H2-TYPE DOMAIN-CONTAINING PROTEIN"/>
    <property type="match status" value="1"/>
</dbReference>
<dbReference type="GO" id="GO:1990904">
    <property type="term" value="C:ribonucleoprotein complex"/>
    <property type="evidence" value="ECO:0007669"/>
    <property type="project" value="TreeGrafter"/>
</dbReference>
<dbReference type="GO" id="GO:0035368">
    <property type="term" value="F:selenocysteine insertion sequence binding"/>
    <property type="evidence" value="ECO:0007669"/>
    <property type="project" value="InterPro"/>
</dbReference>
<sequence>MNSEHSEHPKLPDNSISRNNRKKLQKENKQQKSNFKIHPIGGNLNLISEDFAKALSFNSTSSNSNENIEIDDANFPSLGQQMKHVKKPVRVHDSLFHCNLSNENLFSLQDFIQNKSPISSQVRKQKCGVNKKYSGNPLDAALPVRKSGKFRDIPKPKKHSKLKRDILMEKLETEPNCTIYLKDLCNADVVTDDESVCSFIARVVELQEKLYKRDPIKGKSKRRFVVGLHEAKKYLTLNRVKVVIIAADIRVTKENGAVQEAVEEIINLCKQNYLSCFFALKKRKLGTLTLKSIPISCITVMNYEGAEEQFRKVKTYLNSADKTEGLHSGVIGSDETKILELLKNN</sequence>
<feature type="region of interest" description="Disordered" evidence="1">
    <location>
        <begin position="1"/>
        <end position="39"/>
    </location>
</feature>
<dbReference type="InterPro" id="IPR029064">
    <property type="entry name" value="Ribosomal_eL30-like_sf"/>
</dbReference>
<dbReference type="GO" id="GO:0005739">
    <property type="term" value="C:mitochondrion"/>
    <property type="evidence" value="ECO:0007669"/>
    <property type="project" value="TreeGrafter"/>
</dbReference>
<dbReference type="Gene3D" id="3.30.1330.30">
    <property type="match status" value="1"/>
</dbReference>
<evidence type="ECO:0000313" key="3">
    <source>
        <dbReference type="EMBL" id="JAV89326.1"/>
    </source>
</evidence>
<evidence type="ECO:0000259" key="2">
    <source>
        <dbReference type="Pfam" id="PF01248"/>
    </source>
</evidence>
<dbReference type="EMBL" id="GEZM01020189">
    <property type="protein sequence ID" value="JAV89326.1"/>
    <property type="molecule type" value="Transcribed_RNA"/>
</dbReference>
<dbReference type="GO" id="GO:0043021">
    <property type="term" value="F:ribonucleoprotein complex binding"/>
    <property type="evidence" value="ECO:0007669"/>
    <property type="project" value="TreeGrafter"/>
</dbReference>